<protein>
    <submittedName>
        <fullName evidence="2">VOC family protein</fullName>
    </submittedName>
</protein>
<sequence>MQNHNEMVHGVTGTHTTAGVPHGVTSLTPFLAVPNAAKALEFYKDVFGARIIDVTNMGGVVVHAEIDFGQGHLQIGEPSPAYGLVPPPAAPNACYSLGLYCEDVDAALARATEAGATVREPVTNFVSGDRFASIIDPYGVRWSIMSRVEDLSEEESARRVAAWAAQQSEAASN</sequence>
<dbReference type="CDD" id="cd07246">
    <property type="entry name" value="VOC_like"/>
    <property type="match status" value="1"/>
</dbReference>
<reference evidence="2" key="1">
    <citation type="journal article" date="2022" name="Pest Manag. Sci.">
        <title>Glutamicibacter halophytocola-mediated host fitness of potato tuber moth on Solanaceae crops.</title>
        <authorList>
            <person name="Wang W."/>
            <person name="Xiao G."/>
            <person name="Du G."/>
            <person name="Chang L."/>
            <person name="Yang Y."/>
            <person name="Ye J."/>
            <person name="Chen B."/>
        </authorList>
    </citation>
    <scope>NUCLEOTIDE SEQUENCE</scope>
    <source>
        <strain evidence="2">S2</strain>
    </source>
</reference>
<dbReference type="InterPro" id="IPR004360">
    <property type="entry name" value="Glyas_Fos-R_dOase_dom"/>
</dbReference>
<dbReference type="AlphaFoldDB" id="A0AA95BRX6"/>
<dbReference type="RefSeq" id="WP_257745344.1">
    <property type="nucleotide sequence ID" value="NZ_CP102487.1"/>
</dbReference>
<dbReference type="Pfam" id="PF00903">
    <property type="entry name" value="Glyoxalase"/>
    <property type="match status" value="1"/>
</dbReference>
<evidence type="ECO:0000313" key="3">
    <source>
        <dbReference type="Proteomes" id="UP001060018"/>
    </source>
</evidence>
<dbReference type="PANTHER" id="PTHR34109:SF1">
    <property type="entry name" value="VOC DOMAIN-CONTAINING PROTEIN"/>
    <property type="match status" value="1"/>
</dbReference>
<feature type="domain" description="VOC" evidence="1">
    <location>
        <begin position="23"/>
        <end position="147"/>
    </location>
</feature>
<dbReference type="InterPro" id="IPR029068">
    <property type="entry name" value="Glyas_Bleomycin-R_OHBP_Dase"/>
</dbReference>
<evidence type="ECO:0000313" key="2">
    <source>
        <dbReference type="EMBL" id="UUX57988.1"/>
    </source>
</evidence>
<proteinExistence type="predicted"/>
<dbReference type="Gene3D" id="3.30.720.120">
    <property type="match status" value="1"/>
</dbReference>
<dbReference type="Gene3D" id="3.30.720.110">
    <property type="match status" value="1"/>
</dbReference>
<dbReference type="Proteomes" id="UP001060018">
    <property type="component" value="Chromosome"/>
</dbReference>
<gene>
    <name evidence="2" type="ORF">NUH22_11780</name>
</gene>
<dbReference type="EMBL" id="CP102487">
    <property type="protein sequence ID" value="UUX57988.1"/>
    <property type="molecule type" value="Genomic_DNA"/>
</dbReference>
<dbReference type="InterPro" id="IPR037523">
    <property type="entry name" value="VOC_core"/>
</dbReference>
<dbReference type="SUPFAM" id="SSF54593">
    <property type="entry name" value="Glyoxalase/Bleomycin resistance protein/Dihydroxybiphenyl dioxygenase"/>
    <property type="match status" value="1"/>
</dbReference>
<accession>A0AA95BRX6</accession>
<dbReference type="PANTHER" id="PTHR34109">
    <property type="entry name" value="BNAUNNG04460D PROTEIN-RELATED"/>
    <property type="match status" value="1"/>
</dbReference>
<dbReference type="PROSITE" id="PS51819">
    <property type="entry name" value="VOC"/>
    <property type="match status" value="1"/>
</dbReference>
<organism evidence="2 3">
    <name type="scientific">Glutamicibacter halophytocola</name>
    <dbReference type="NCBI Taxonomy" id="1933880"/>
    <lineage>
        <taxon>Bacteria</taxon>
        <taxon>Bacillati</taxon>
        <taxon>Actinomycetota</taxon>
        <taxon>Actinomycetes</taxon>
        <taxon>Micrococcales</taxon>
        <taxon>Micrococcaceae</taxon>
        <taxon>Glutamicibacter</taxon>
    </lineage>
</organism>
<name>A0AA95BRX6_9MICC</name>
<evidence type="ECO:0000259" key="1">
    <source>
        <dbReference type="PROSITE" id="PS51819"/>
    </source>
</evidence>